<evidence type="ECO:0000313" key="3">
    <source>
        <dbReference type="Proteomes" id="UP000823561"/>
    </source>
</evidence>
<organism evidence="2 3">
    <name type="scientific">Alosa alosa</name>
    <name type="common">allis shad</name>
    <dbReference type="NCBI Taxonomy" id="278164"/>
    <lineage>
        <taxon>Eukaryota</taxon>
        <taxon>Metazoa</taxon>
        <taxon>Chordata</taxon>
        <taxon>Craniata</taxon>
        <taxon>Vertebrata</taxon>
        <taxon>Euteleostomi</taxon>
        <taxon>Actinopterygii</taxon>
        <taxon>Neopterygii</taxon>
        <taxon>Teleostei</taxon>
        <taxon>Clupei</taxon>
        <taxon>Clupeiformes</taxon>
        <taxon>Clupeoidei</taxon>
        <taxon>Clupeidae</taxon>
        <taxon>Alosa</taxon>
    </lineage>
</organism>
<feature type="region of interest" description="Disordered" evidence="1">
    <location>
        <begin position="140"/>
        <end position="177"/>
    </location>
</feature>
<feature type="compositionally biased region" description="Acidic residues" evidence="1">
    <location>
        <begin position="17"/>
        <end position="28"/>
    </location>
</feature>
<reference evidence="2" key="1">
    <citation type="submission" date="2020-10" db="EMBL/GenBank/DDBJ databases">
        <title>Chromosome-scale genome assembly of the Allis shad, Alosa alosa.</title>
        <authorList>
            <person name="Margot Z."/>
            <person name="Christophe K."/>
            <person name="Cabau C."/>
            <person name="Louis A."/>
            <person name="Berthelot C."/>
            <person name="Parey E."/>
            <person name="Roest Crollius H."/>
            <person name="Montfort J."/>
            <person name="Robinson-Rechavi M."/>
            <person name="Bucao C."/>
            <person name="Bouchez O."/>
            <person name="Gislard M."/>
            <person name="Lluch J."/>
            <person name="Milhes M."/>
            <person name="Lampietro C."/>
            <person name="Lopez Roques C."/>
            <person name="Donnadieu C."/>
            <person name="Braasch I."/>
            <person name="Desvignes T."/>
            <person name="Postlethwait J."/>
            <person name="Bobe J."/>
            <person name="Guiguen Y."/>
        </authorList>
    </citation>
    <scope>NUCLEOTIDE SEQUENCE</scope>
    <source>
        <strain evidence="2">M-15738</strain>
        <tissue evidence="2">Blood</tissue>
    </source>
</reference>
<protein>
    <submittedName>
        <fullName evidence="2">Uncharacterized protein</fullName>
    </submittedName>
</protein>
<gene>
    <name evidence="2" type="ORF">AALO_G00248690</name>
</gene>
<evidence type="ECO:0000256" key="1">
    <source>
        <dbReference type="SAM" id="MobiDB-lite"/>
    </source>
</evidence>
<dbReference type="Proteomes" id="UP000823561">
    <property type="component" value="Chromosome 19"/>
</dbReference>
<proteinExistence type="predicted"/>
<comment type="caution">
    <text evidence="2">The sequence shown here is derived from an EMBL/GenBank/DDBJ whole genome shotgun (WGS) entry which is preliminary data.</text>
</comment>
<accession>A0AAV6FW49</accession>
<feature type="region of interest" description="Disordered" evidence="1">
    <location>
        <begin position="52"/>
        <end position="75"/>
    </location>
</feature>
<sequence>MGSGKSRGKRVAPASETDADEVNNDSEQAEGNIKSSLEPIRVQAYTNLSLANKKHPDCQSEGQNSEWSTEGELEEILAESNEQKSDLHIDSSVKKQFFSAKTFGLCNYIRVRNDKHVASTHQLPKAGLRSGSCRHALSDMSVKEQQVSNKPVGKTSWTSTSQQQDWSDSVTPGTQSKDAVLDAETCDGPSLDKSVILYDATEEDLMKNIEREFS</sequence>
<keyword evidence="3" id="KW-1185">Reference proteome</keyword>
<evidence type="ECO:0000313" key="2">
    <source>
        <dbReference type="EMBL" id="KAG5265997.1"/>
    </source>
</evidence>
<feature type="compositionally biased region" description="Basic residues" evidence="1">
    <location>
        <begin position="1"/>
        <end position="10"/>
    </location>
</feature>
<feature type="region of interest" description="Disordered" evidence="1">
    <location>
        <begin position="1"/>
        <end position="38"/>
    </location>
</feature>
<dbReference type="AlphaFoldDB" id="A0AAV6FW49"/>
<name>A0AAV6FW49_9TELE</name>
<feature type="compositionally biased region" description="Low complexity" evidence="1">
    <location>
        <begin position="155"/>
        <end position="169"/>
    </location>
</feature>
<dbReference type="EMBL" id="JADWDJ010000019">
    <property type="protein sequence ID" value="KAG5265997.1"/>
    <property type="molecule type" value="Genomic_DNA"/>
</dbReference>